<evidence type="ECO:0000256" key="10">
    <source>
        <dbReference type="RuleBase" id="RU000488"/>
    </source>
</evidence>
<feature type="repeat" description="Solcar" evidence="9">
    <location>
        <begin position="290"/>
        <end position="431"/>
    </location>
</feature>
<dbReference type="Pfam" id="PF00153">
    <property type="entry name" value="Mito_carr"/>
    <property type="match status" value="4"/>
</dbReference>
<dbReference type="PROSITE" id="PS50920">
    <property type="entry name" value="SOLCAR"/>
    <property type="match status" value="3"/>
</dbReference>
<dbReference type="InterPro" id="IPR044712">
    <property type="entry name" value="SLC25A32-like"/>
</dbReference>
<gene>
    <name evidence="12" type="ORF">Q8F55_000423</name>
</gene>
<comment type="subcellular location">
    <subcellularLocation>
        <location evidence="1">Mitochondrion membrane</location>
        <topology evidence="1">Multi-pass membrane protein</topology>
    </subcellularLocation>
</comment>
<evidence type="ECO:0000256" key="4">
    <source>
        <dbReference type="ARBA" id="ARBA00022692"/>
    </source>
</evidence>
<feature type="compositionally biased region" description="Gly residues" evidence="11">
    <location>
        <begin position="62"/>
        <end position="71"/>
    </location>
</feature>
<feature type="repeat" description="Solcar" evidence="9">
    <location>
        <begin position="193"/>
        <end position="282"/>
    </location>
</feature>
<keyword evidence="7" id="KW-0496">Mitochondrion</keyword>
<proteinExistence type="inferred from homology"/>
<protein>
    <recommendedName>
        <fullName evidence="14">Mitochondrial carrier protein</fullName>
    </recommendedName>
</protein>
<dbReference type="Proteomes" id="UP001565368">
    <property type="component" value="Unassembled WGS sequence"/>
</dbReference>
<keyword evidence="4 9" id="KW-0812">Transmembrane</keyword>
<evidence type="ECO:0008006" key="14">
    <source>
        <dbReference type="Google" id="ProtNLM"/>
    </source>
</evidence>
<dbReference type="PANTHER" id="PTHR45683">
    <property type="entry name" value="MITOCHONDRIAL NICOTINAMIDE ADENINE DINUCLEOTIDE TRANSPORTER 1-RELATED-RELATED"/>
    <property type="match status" value="1"/>
</dbReference>
<dbReference type="Gene3D" id="1.50.40.10">
    <property type="entry name" value="Mitochondrial carrier domain"/>
    <property type="match status" value="2"/>
</dbReference>
<dbReference type="GeneID" id="95981466"/>
<name>A0ABR3QD81_9TREE</name>
<keyword evidence="5" id="KW-0677">Repeat</keyword>
<dbReference type="SUPFAM" id="SSF103506">
    <property type="entry name" value="Mitochondrial carrier"/>
    <property type="match status" value="1"/>
</dbReference>
<reference evidence="12 13" key="1">
    <citation type="submission" date="2023-08" db="EMBL/GenBank/DDBJ databases">
        <title>Annotated Genome Sequence of Vanrija albida AlHP1.</title>
        <authorList>
            <person name="Herzog R."/>
        </authorList>
    </citation>
    <scope>NUCLEOTIDE SEQUENCE [LARGE SCALE GENOMIC DNA]</scope>
    <source>
        <strain evidence="12 13">AlHP1</strain>
    </source>
</reference>
<evidence type="ECO:0000256" key="3">
    <source>
        <dbReference type="ARBA" id="ARBA00022448"/>
    </source>
</evidence>
<evidence type="ECO:0000313" key="12">
    <source>
        <dbReference type="EMBL" id="KAL1412676.1"/>
    </source>
</evidence>
<accession>A0ABR3QD81</accession>
<evidence type="ECO:0000313" key="13">
    <source>
        <dbReference type="Proteomes" id="UP001565368"/>
    </source>
</evidence>
<feature type="compositionally biased region" description="Low complexity" evidence="11">
    <location>
        <begin position="23"/>
        <end position="44"/>
    </location>
</feature>
<evidence type="ECO:0000256" key="11">
    <source>
        <dbReference type="SAM" id="MobiDB-lite"/>
    </source>
</evidence>
<sequence>MVSPLSHDGSAEATTSRGAVVTASPLEPASSSSLALSSTHASAPADPPLFSVGNPGPSSSSGAGGGYGGGDGHYRAAADGSPRRGRFHVPDGLHSMVAGAGAGLVSSIATCPLDVVKTTLQAQSIPKDQPGYEGVTKTCMRIYRLSGVRGFYRGLGPTIAGYLPTWGIYFTVYDFIKDRMARGLAASGRPEKYPSLIHVTAAMTAGATGTILTNPLWVVKTRFMAQAVLPPDAPRYRTTWDAIKTIYRTEGLSAFYKGLIPSLFGVTHVAVQFGLYEKTKTAMAHDGQPLTPTSILAASAFSKMIASLATYPHEVLRTRMQVRRAVRPPPPPPPYVGHPARATPGPATLYSPLVTGSTPPLVHSMGDAADGPQSLRKTGWSPKKGGIVDTFRKIYRQDGWQGFYRGLSINLVRTVPSSAVTMLTYELIMRNLS</sequence>
<organism evidence="12 13">
    <name type="scientific">Vanrija albida</name>
    <dbReference type="NCBI Taxonomy" id="181172"/>
    <lineage>
        <taxon>Eukaryota</taxon>
        <taxon>Fungi</taxon>
        <taxon>Dikarya</taxon>
        <taxon>Basidiomycota</taxon>
        <taxon>Agaricomycotina</taxon>
        <taxon>Tremellomycetes</taxon>
        <taxon>Trichosporonales</taxon>
        <taxon>Trichosporonaceae</taxon>
        <taxon>Vanrija</taxon>
    </lineage>
</organism>
<comment type="similarity">
    <text evidence="2 10">Belongs to the mitochondrial carrier (TC 2.A.29) family.</text>
</comment>
<dbReference type="RefSeq" id="XP_069212620.1">
    <property type="nucleotide sequence ID" value="XM_069349076.1"/>
</dbReference>
<evidence type="ECO:0000256" key="7">
    <source>
        <dbReference type="ARBA" id="ARBA00023128"/>
    </source>
</evidence>
<evidence type="ECO:0000256" key="5">
    <source>
        <dbReference type="ARBA" id="ARBA00022737"/>
    </source>
</evidence>
<dbReference type="InterPro" id="IPR023395">
    <property type="entry name" value="MCP_dom_sf"/>
</dbReference>
<dbReference type="InterPro" id="IPR002067">
    <property type="entry name" value="MCP"/>
</dbReference>
<keyword evidence="3 10" id="KW-0813">Transport</keyword>
<comment type="caution">
    <text evidence="12">The sequence shown here is derived from an EMBL/GenBank/DDBJ whole genome shotgun (WGS) entry which is preliminary data.</text>
</comment>
<evidence type="ECO:0000256" key="8">
    <source>
        <dbReference type="ARBA" id="ARBA00023136"/>
    </source>
</evidence>
<evidence type="ECO:0000256" key="2">
    <source>
        <dbReference type="ARBA" id="ARBA00006375"/>
    </source>
</evidence>
<keyword evidence="6" id="KW-1133">Transmembrane helix</keyword>
<dbReference type="PRINTS" id="PR00926">
    <property type="entry name" value="MITOCARRIER"/>
</dbReference>
<feature type="repeat" description="Solcar" evidence="9">
    <location>
        <begin position="90"/>
        <end position="179"/>
    </location>
</feature>
<keyword evidence="13" id="KW-1185">Reference proteome</keyword>
<dbReference type="InterPro" id="IPR018108">
    <property type="entry name" value="MCP_transmembrane"/>
</dbReference>
<keyword evidence="8 9" id="KW-0472">Membrane</keyword>
<evidence type="ECO:0000256" key="6">
    <source>
        <dbReference type="ARBA" id="ARBA00022989"/>
    </source>
</evidence>
<evidence type="ECO:0000256" key="9">
    <source>
        <dbReference type="PROSITE-ProRule" id="PRU00282"/>
    </source>
</evidence>
<feature type="region of interest" description="Disordered" evidence="11">
    <location>
        <begin position="1"/>
        <end position="87"/>
    </location>
</feature>
<dbReference type="EMBL" id="JBBXJM010000001">
    <property type="protein sequence ID" value="KAL1412676.1"/>
    <property type="molecule type" value="Genomic_DNA"/>
</dbReference>
<evidence type="ECO:0000256" key="1">
    <source>
        <dbReference type="ARBA" id="ARBA00004225"/>
    </source>
</evidence>